<sequence>MLQLKNIHKQFGDNHVLKGVDISVGKGDVVVILGPSGSGKTTFLRSINFLERADAGEIIFQNKTIETKTATKKEIHALRQKIAFVFQNYNLFQHKTALENVTEGLIIARKMKKDEAEKIGVQALEKVGLHDKLNAYPVQLSGGQQQRVGIARAIALNPDVILFDEPTSALDPELVGEVLEVMKEIAHDGITMVVVTHEMDFARQVADKVIFMADGVVVEEGTPKEIFVHPKEERTRQFLKRVLPEDYTVYI</sequence>
<reference evidence="8" key="1">
    <citation type="journal article" date="2021" name="PeerJ">
        <title>Extensive microbial diversity within the chicken gut microbiome revealed by metagenomics and culture.</title>
        <authorList>
            <person name="Gilroy R."/>
            <person name="Ravi A."/>
            <person name="Getino M."/>
            <person name="Pursley I."/>
            <person name="Horton D.L."/>
            <person name="Alikhan N.F."/>
            <person name="Baker D."/>
            <person name="Gharbi K."/>
            <person name="Hall N."/>
            <person name="Watson M."/>
            <person name="Adriaenssens E.M."/>
            <person name="Foster-Nyarko E."/>
            <person name="Jarju S."/>
            <person name="Secka A."/>
            <person name="Antonio M."/>
            <person name="Oren A."/>
            <person name="Chaudhuri R.R."/>
            <person name="La Ragione R."/>
            <person name="Hildebrand F."/>
            <person name="Pallen M.J."/>
        </authorList>
    </citation>
    <scope>NUCLEOTIDE SEQUENCE</scope>
    <source>
        <strain evidence="8">CHK169-2315</strain>
    </source>
</reference>
<keyword evidence="6" id="KW-0472">Membrane</keyword>
<evidence type="ECO:0000256" key="1">
    <source>
        <dbReference type="ARBA" id="ARBA00004202"/>
    </source>
</evidence>
<dbReference type="PANTHER" id="PTHR43166:SF35">
    <property type="entry name" value="L-CYSTINE IMPORT ATP-BINDING PROTEIN TCYN"/>
    <property type="match status" value="1"/>
</dbReference>
<dbReference type="PROSITE" id="PS00211">
    <property type="entry name" value="ABC_TRANSPORTER_1"/>
    <property type="match status" value="1"/>
</dbReference>
<evidence type="ECO:0000313" key="8">
    <source>
        <dbReference type="EMBL" id="HIV74485.1"/>
    </source>
</evidence>
<keyword evidence="2" id="KW-0813">Transport</keyword>
<dbReference type="GO" id="GO:0005524">
    <property type="term" value="F:ATP binding"/>
    <property type="evidence" value="ECO:0007669"/>
    <property type="project" value="UniProtKB-KW"/>
</dbReference>
<accession>A0A9D1TJS2</accession>
<dbReference type="GO" id="GO:0005886">
    <property type="term" value="C:plasma membrane"/>
    <property type="evidence" value="ECO:0007669"/>
    <property type="project" value="UniProtKB-SubCell"/>
</dbReference>
<evidence type="ECO:0000256" key="5">
    <source>
        <dbReference type="ARBA" id="ARBA00022840"/>
    </source>
</evidence>
<name>A0A9D1TJS2_9BACI</name>
<evidence type="ECO:0000259" key="7">
    <source>
        <dbReference type="PROSITE" id="PS50893"/>
    </source>
</evidence>
<reference evidence="8" key="2">
    <citation type="submission" date="2021-04" db="EMBL/GenBank/DDBJ databases">
        <authorList>
            <person name="Gilroy R."/>
        </authorList>
    </citation>
    <scope>NUCLEOTIDE SEQUENCE</scope>
    <source>
        <strain evidence="8">CHK169-2315</strain>
    </source>
</reference>
<dbReference type="AlphaFoldDB" id="A0A9D1TJS2"/>
<dbReference type="InterPro" id="IPR027417">
    <property type="entry name" value="P-loop_NTPase"/>
</dbReference>
<dbReference type="SMART" id="SM00382">
    <property type="entry name" value="AAA"/>
    <property type="match status" value="1"/>
</dbReference>
<comment type="caution">
    <text evidence="8">The sequence shown here is derived from an EMBL/GenBank/DDBJ whole genome shotgun (WGS) entry which is preliminary data.</text>
</comment>
<dbReference type="PIRSF" id="PIRSF039085">
    <property type="entry name" value="ABC_ATPase_HisP"/>
    <property type="match status" value="1"/>
</dbReference>
<dbReference type="EMBL" id="DXHX01000077">
    <property type="protein sequence ID" value="HIV74485.1"/>
    <property type="molecule type" value="Genomic_DNA"/>
</dbReference>
<dbReference type="InterPro" id="IPR017871">
    <property type="entry name" value="ABC_transporter-like_CS"/>
</dbReference>
<dbReference type="Proteomes" id="UP000823937">
    <property type="component" value="Unassembled WGS sequence"/>
</dbReference>
<dbReference type="InterPro" id="IPR050086">
    <property type="entry name" value="MetN_ABC_transporter-like"/>
</dbReference>
<dbReference type="InterPro" id="IPR030679">
    <property type="entry name" value="ABC_ATPase_HisP-typ"/>
</dbReference>
<dbReference type="Gene3D" id="3.40.50.300">
    <property type="entry name" value="P-loop containing nucleotide triphosphate hydrolases"/>
    <property type="match status" value="1"/>
</dbReference>
<comment type="subcellular location">
    <subcellularLocation>
        <location evidence="1">Cell membrane</location>
        <topology evidence="1">Peripheral membrane protein</topology>
    </subcellularLocation>
</comment>
<evidence type="ECO:0000256" key="3">
    <source>
        <dbReference type="ARBA" id="ARBA00022475"/>
    </source>
</evidence>
<proteinExistence type="predicted"/>
<dbReference type="PANTHER" id="PTHR43166">
    <property type="entry name" value="AMINO ACID IMPORT ATP-BINDING PROTEIN"/>
    <property type="match status" value="1"/>
</dbReference>
<feature type="domain" description="ABC transporter" evidence="7">
    <location>
        <begin position="2"/>
        <end position="239"/>
    </location>
</feature>
<keyword evidence="5 8" id="KW-0067">ATP-binding</keyword>
<evidence type="ECO:0000256" key="6">
    <source>
        <dbReference type="ARBA" id="ARBA00023136"/>
    </source>
</evidence>
<dbReference type="GO" id="GO:0016887">
    <property type="term" value="F:ATP hydrolysis activity"/>
    <property type="evidence" value="ECO:0007669"/>
    <property type="project" value="InterPro"/>
</dbReference>
<dbReference type="FunFam" id="3.40.50.300:FF:000020">
    <property type="entry name" value="Amino acid ABC transporter ATP-binding component"/>
    <property type="match status" value="1"/>
</dbReference>
<evidence type="ECO:0000313" key="9">
    <source>
        <dbReference type="Proteomes" id="UP000823937"/>
    </source>
</evidence>
<dbReference type="PROSITE" id="PS50893">
    <property type="entry name" value="ABC_TRANSPORTER_2"/>
    <property type="match status" value="1"/>
</dbReference>
<evidence type="ECO:0000256" key="4">
    <source>
        <dbReference type="ARBA" id="ARBA00022741"/>
    </source>
</evidence>
<dbReference type="InterPro" id="IPR003439">
    <property type="entry name" value="ABC_transporter-like_ATP-bd"/>
</dbReference>
<dbReference type="Pfam" id="PF00005">
    <property type="entry name" value="ABC_tran"/>
    <property type="match status" value="1"/>
</dbReference>
<dbReference type="InterPro" id="IPR003593">
    <property type="entry name" value="AAA+_ATPase"/>
</dbReference>
<protein>
    <submittedName>
        <fullName evidence="8">Amino acid ABC transporter ATP-binding protein</fullName>
    </submittedName>
</protein>
<dbReference type="GO" id="GO:0015424">
    <property type="term" value="F:ABC-type amino acid transporter activity"/>
    <property type="evidence" value="ECO:0007669"/>
    <property type="project" value="InterPro"/>
</dbReference>
<keyword evidence="3" id="KW-1003">Cell membrane</keyword>
<dbReference type="CDD" id="cd03262">
    <property type="entry name" value="ABC_HisP_GlnQ"/>
    <property type="match status" value="1"/>
</dbReference>
<evidence type="ECO:0000256" key="2">
    <source>
        <dbReference type="ARBA" id="ARBA00022448"/>
    </source>
</evidence>
<gene>
    <name evidence="8" type="ORF">H9895_05305</name>
</gene>
<dbReference type="SUPFAM" id="SSF52540">
    <property type="entry name" value="P-loop containing nucleoside triphosphate hydrolases"/>
    <property type="match status" value="1"/>
</dbReference>
<keyword evidence="4" id="KW-0547">Nucleotide-binding</keyword>
<organism evidence="8 9">
    <name type="scientific">Candidatus Pseudogracilibacillus intestinigallinarum</name>
    <dbReference type="NCBI Taxonomy" id="2838742"/>
    <lineage>
        <taxon>Bacteria</taxon>
        <taxon>Bacillati</taxon>
        <taxon>Bacillota</taxon>
        <taxon>Bacilli</taxon>
        <taxon>Bacillales</taxon>
        <taxon>Bacillaceae</taxon>
        <taxon>Pseudogracilibacillus</taxon>
    </lineage>
</organism>